<accession>D6ZD45</accession>
<dbReference type="EMBL" id="CP001958">
    <property type="protein sequence ID" value="ADG99232.1"/>
    <property type="molecule type" value="Genomic_DNA"/>
</dbReference>
<proteinExistence type="predicted"/>
<dbReference type="Proteomes" id="UP000002247">
    <property type="component" value="Chromosome"/>
</dbReference>
<dbReference type="AlphaFoldDB" id="D6ZD45"/>
<evidence type="ECO:0008006" key="4">
    <source>
        <dbReference type="Google" id="ProtNLM"/>
    </source>
</evidence>
<evidence type="ECO:0000313" key="3">
    <source>
        <dbReference type="Proteomes" id="UP000002247"/>
    </source>
</evidence>
<name>D6ZD45_SEGRD</name>
<dbReference type="STRING" id="640132.Srot_2800"/>
<organism evidence="2 3">
    <name type="scientific">Segniliparus rotundus (strain ATCC BAA-972 / CDC 1076 / CIP 108378 / DSM 44985 / JCM 13578)</name>
    <dbReference type="NCBI Taxonomy" id="640132"/>
    <lineage>
        <taxon>Bacteria</taxon>
        <taxon>Bacillati</taxon>
        <taxon>Actinomycetota</taxon>
        <taxon>Actinomycetes</taxon>
        <taxon>Mycobacteriales</taxon>
        <taxon>Segniliparaceae</taxon>
        <taxon>Segniliparus</taxon>
    </lineage>
</organism>
<evidence type="ECO:0000313" key="2">
    <source>
        <dbReference type="EMBL" id="ADG99232.1"/>
    </source>
</evidence>
<dbReference type="InterPro" id="IPR036086">
    <property type="entry name" value="ParB/Sulfiredoxin_sf"/>
</dbReference>
<dbReference type="KEGG" id="srt:Srot_2800"/>
<dbReference type="Gene3D" id="3.90.1530.10">
    <property type="entry name" value="Conserved hypothetical protein from pyrococcus furiosus pfu- 392566-001, ParB domain"/>
    <property type="match status" value="1"/>
</dbReference>
<gene>
    <name evidence="2" type="ordered locus">Srot_2800</name>
</gene>
<protein>
    <recommendedName>
        <fullName evidence="4">ParB domain protein nuclease</fullName>
    </recommendedName>
</protein>
<sequence length="147" mass="15936">MIHPVAVTADLRLVAGQRRLEAARLLGWQTVPVTFVASLVEASDLLRAEADENTQRKPFTPTEAEAIASAIEAALRPVAQERRKETQGRPKTAAESAAVLPKQPETRDIAAQAVGYGRDTISKVRRVKDLADDPDLGQMVGNLPTIF</sequence>
<evidence type="ECO:0000256" key="1">
    <source>
        <dbReference type="SAM" id="MobiDB-lite"/>
    </source>
</evidence>
<feature type="region of interest" description="Disordered" evidence="1">
    <location>
        <begin position="78"/>
        <end position="104"/>
    </location>
</feature>
<feature type="compositionally biased region" description="Basic and acidic residues" evidence="1">
    <location>
        <begin position="79"/>
        <end position="88"/>
    </location>
</feature>
<dbReference type="eggNOG" id="COG1475">
    <property type="taxonomic scope" value="Bacteria"/>
</dbReference>
<keyword evidence="3" id="KW-1185">Reference proteome</keyword>
<reference evidence="2 3" key="1">
    <citation type="journal article" date="2010" name="Stand. Genomic Sci.">
        <title>Complete genome sequence of Segniliparus rotundus type strain (CDC 1076).</title>
        <authorList>
            <person name="Sikorski J."/>
            <person name="Lapidus A."/>
            <person name="Copeland A."/>
            <person name="Misra M."/>
            <person name="Glavina Del Rio T."/>
            <person name="Nolan M."/>
            <person name="Lucas S."/>
            <person name="Chen F."/>
            <person name="Tice H."/>
            <person name="Cheng J.F."/>
            <person name="Jando M."/>
            <person name="Schneider S."/>
            <person name="Bruce D."/>
            <person name="Goodwin L."/>
            <person name="Pitluck S."/>
            <person name="Liolios K."/>
            <person name="Mikhailova N."/>
            <person name="Pati A."/>
            <person name="Ivanova N."/>
            <person name="Mavromatis K."/>
            <person name="Chen A."/>
            <person name="Palaniappan K."/>
            <person name="Chertkov O."/>
            <person name="Land M."/>
            <person name="Hauser L."/>
            <person name="Chang Y.J."/>
            <person name="Jeffries C.D."/>
            <person name="Brettin T."/>
            <person name="Detter J.C."/>
            <person name="Han C."/>
            <person name="Rohde M."/>
            <person name="Goker M."/>
            <person name="Bristow J."/>
            <person name="Eisen J.A."/>
            <person name="Markowitz V."/>
            <person name="Hugenholtz P."/>
            <person name="Kyrpides N.C."/>
            <person name="Klenk H.P."/>
        </authorList>
    </citation>
    <scope>NUCLEOTIDE SEQUENCE [LARGE SCALE GENOMIC DNA]</scope>
    <source>
        <strain evidence="3">ATCC BAA-972 / CDC 1076 / CIP 108378 / DSM 44985 / JCM 13578</strain>
    </source>
</reference>
<dbReference type="HOGENOM" id="CLU_143465_0_0_11"/>
<dbReference type="SUPFAM" id="SSF110849">
    <property type="entry name" value="ParB/Sulfiredoxin"/>
    <property type="match status" value="1"/>
</dbReference>